<feature type="region of interest" description="Disordered" evidence="1">
    <location>
        <begin position="257"/>
        <end position="308"/>
    </location>
</feature>
<dbReference type="EMBL" id="JBGMDY010000001">
    <property type="protein sequence ID" value="KAL2348251.1"/>
    <property type="molecule type" value="Genomic_DNA"/>
</dbReference>
<organism evidence="2 3">
    <name type="scientific">Flemingia macrophylla</name>
    <dbReference type="NCBI Taxonomy" id="520843"/>
    <lineage>
        <taxon>Eukaryota</taxon>
        <taxon>Viridiplantae</taxon>
        <taxon>Streptophyta</taxon>
        <taxon>Embryophyta</taxon>
        <taxon>Tracheophyta</taxon>
        <taxon>Spermatophyta</taxon>
        <taxon>Magnoliopsida</taxon>
        <taxon>eudicotyledons</taxon>
        <taxon>Gunneridae</taxon>
        <taxon>Pentapetalae</taxon>
        <taxon>rosids</taxon>
        <taxon>fabids</taxon>
        <taxon>Fabales</taxon>
        <taxon>Fabaceae</taxon>
        <taxon>Papilionoideae</taxon>
        <taxon>50 kb inversion clade</taxon>
        <taxon>NPAAA clade</taxon>
        <taxon>indigoferoid/millettioid clade</taxon>
        <taxon>Phaseoleae</taxon>
        <taxon>Flemingia</taxon>
    </lineage>
</organism>
<evidence type="ECO:0000256" key="1">
    <source>
        <dbReference type="SAM" id="MobiDB-lite"/>
    </source>
</evidence>
<dbReference type="PANTHER" id="PTHR34285">
    <property type="entry name" value="OS08G0510800 PROTEIN"/>
    <property type="match status" value="1"/>
</dbReference>
<keyword evidence="3" id="KW-1185">Reference proteome</keyword>
<gene>
    <name evidence="2" type="ORF">Fmac_002251</name>
</gene>
<reference evidence="2 3" key="1">
    <citation type="submission" date="2024-08" db="EMBL/GenBank/DDBJ databases">
        <title>Insights into the chromosomal genome structure of Flemingia macrophylla.</title>
        <authorList>
            <person name="Ding Y."/>
            <person name="Zhao Y."/>
            <person name="Bi W."/>
            <person name="Wu M."/>
            <person name="Zhao G."/>
            <person name="Gong Y."/>
            <person name="Li W."/>
            <person name="Zhang P."/>
        </authorList>
    </citation>
    <scope>NUCLEOTIDE SEQUENCE [LARGE SCALE GENOMIC DNA]</scope>
    <source>
        <strain evidence="2">DYQJB</strain>
        <tissue evidence="2">Leaf</tissue>
    </source>
</reference>
<dbReference type="Proteomes" id="UP001603857">
    <property type="component" value="Unassembled WGS sequence"/>
</dbReference>
<protein>
    <submittedName>
        <fullName evidence="2">Uncharacterized protein</fullName>
    </submittedName>
</protein>
<accession>A0ABD1NJD3</accession>
<dbReference type="PANTHER" id="PTHR34285:SF6">
    <property type="entry name" value="TRANSMEMBRANE PROTEIN"/>
    <property type="match status" value="1"/>
</dbReference>
<proteinExistence type="predicted"/>
<comment type="caution">
    <text evidence="2">The sequence shown here is derived from an EMBL/GenBank/DDBJ whole genome shotgun (WGS) entry which is preliminary data.</text>
</comment>
<evidence type="ECO:0000313" key="2">
    <source>
        <dbReference type="EMBL" id="KAL2348251.1"/>
    </source>
</evidence>
<name>A0ABD1NJD3_9FABA</name>
<evidence type="ECO:0000313" key="3">
    <source>
        <dbReference type="Proteomes" id="UP001603857"/>
    </source>
</evidence>
<dbReference type="AlphaFoldDB" id="A0ABD1NJD3"/>
<sequence length="308" mass="34006">MKLSLKLVGEDEKDEQIMTAKVPITIFSNPFISGVTATTSSHSPSHFSFSLSTNFPSGPSLSLSYSPSASLPFSLSLKSGLGLLGSPAHSPLVFSASFSGSSLSPSFFLHFKPQFGHFSLRKTWHNLKLEPCGDTHSNNHSKHALSPNIRVMARTVVPVAKGFLLSFRWGVNFPRTFGSKMPSLTVNKIRLERVHEPKDDNDNKEASETDLQLLKGMCVWMGKDLEKVERENREMKRVLDEVKLGISTTKETLLKPNRTAEISGAGEFQRRGSYKSGRQEEDVKKQPNTTHSDVESELQKAIKAATAS</sequence>